<accession>A0A2Z4UDU4</accession>
<dbReference type="KEGG" id="blau:DQQ01_14895"/>
<dbReference type="Gene3D" id="3.40.50.2300">
    <property type="match status" value="2"/>
</dbReference>
<keyword evidence="1" id="KW-0805">Transcription regulation</keyword>
<dbReference type="CDD" id="cd01392">
    <property type="entry name" value="HTH_LacI"/>
    <property type="match status" value="1"/>
</dbReference>
<sequence>MLQENDLVNVENYTCCQKARKRRRKKMGESISLKDIARMCHVSVSTVSKALNDRPDISSSKKEEICRIAKEMNYIPNYMASTLKSKHTRNIGVLLSEQTGQGLLHEHFARILNSFKVTVEERGYVMTFLNASNSPNRLSYMEQCKYMRFDGIFILCADYQLDEVREILDSDMPVVVVDNTLPKHVNIASNQYGDMRRLMQFVYDRGHRKIAYIHGQNSEVTRGRLEAYMGFMKEHKLPVRREYVYTCPYRDAERSVSLTRTLLSVPDRPSCILYPDDLAAIAGMNTIREMGIRVPEEISVVGYDGLSLASFVRPRIATIHQDTVSMGIQAGNKLINRIEFPEEKLHAETVVVDGMVEPGESVAVWKNIS</sequence>
<dbReference type="AlphaFoldDB" id="A0A2Z4UDU4"/>
<dbReference type="PANTHER" id="PTHR30146">
    <property type="entry name" value="LACI-RELATED TRANSCRIPTIONAL REPRESSOR"/>
    <property type="match status" value="1"/>
</dbReference>
<proteinExistence type="predicted"/>
<dbReference type="SUPFAM" id="SSF53822">
    <property type="entry name" value="Periplasmic binding protein-like I"/>
    <property type="match status" value="1"/>
</dbReference>
<dbReference type="PANTHER" id="PTHR30146:SF109">
    <property type="entry name" value="HTH-TYPE TRANSCRIPTIONAL REGULATOR GALS"/>
    <property type="match status" value="1"/>
</dbReference>
<evidence type="ECO:0000256" key="2">
    <source>
        <dbReference type="ARBA" id="ARBA00023125"/>
    </source>
</evidence>
<dbReference type="Pfam" id="PF13377">
    <property type="entry name" value="Peripla_BP_3"/>
    <property type="match status" value="1"/>
</dbReference>
<dbReference type="SUPFAM" id="SSF47413">
    <property type="entry name" value="lambda repressor-like DNA-binding domains"/>
    <property type="match status" value="1"/>
</dbReference>
<keyword evidence="2" id="KW-0238">DNA-binding</keyword>
<feature type="domain" description="HTH lacI-type" evidence="4">
    <location>
        <begin position="31"/>
        <end position="85"/>
    </location>
</feature>
<dbReference type="InterPro" id="IPR046335">
    <property type="entry name" value="LacI/GalR-like_sensor"/>
</dbReference>
<keyword evidence="3" id="KW-0804">Transcription</keyword>
<dbReference type="PROSITE" id="PS50932">
    <property type="entry name" value="HTH_LACI_2"/>
    <property type="match status" value="1"/>
</dbReference>
<dbReference type="OrthoDB" id="9789891at2"/>
<dbReference type="Pfam" id="PF00356">
    <property type="entry name" value="LacI"/>
    <property type="match status" value="1"/>
</dbReference>
<dbReference type="EMBL" id="CP030280">
    <property type="protein sequence ID" value="AWY99191.1"/>
    <property type="molecule type" value="Genomic_DNA"/>
</dbReference>
<protein>
    <submittedName>
        <fullName evidence="5">LacI family transcriptional regulator</fullName>
    </submittedName>
</protein>
<evidence type="ECO:0000256" key="3">
    <source>
        <dbReference type="ARBA" id="ARBA00023163"/>
    </source>
</evidence>
<evidence type="ECO:0000313" key="5">
    <source>
        <dbReference type="EMBL" id="AWY99191.1"/>
    </source>
</evidence>
<dbReference type="InterPro" id="IPR000843">
    <property type="entry name" value="HTH_LacI"/>
</dbReference>
<dbReference type="InterPro" id="IPR028082">
    <property type="entry name" value="Peripla_BP_I"/>
</dbReference>
<organism evidence="5 6">
    <name type="scientific">Blautia argi</name>
    <dbReference type="NCBI Taxonomy" id="1912897"/>
    <lineage>
        <taxon>Bacteria</taxon>
        <taxon>Bacillati</taxon>
        <taxon>Bacillota</taxon>
        <taxon>Clostridia</taxon>
        <taxon>Lachnospirales</taxon>
        <taxon>Lachnospiraceae</taxon>
        <taxon>Blautia</taxon>
    </lineage>
</organism>
<dbReference type="InterPro" id="IPR010982">
    <property type="entry name" value="Lambda_DNA-bd_dom_sf"/>
</dbReference>
<gene>
    <name evidence="5" type="ORF">DQQ01_14895</name>
</gene>
<dbReference type="SMART" id="SM00354">
    <property type="entry name" value="HTH_LACI"/>
    <property type="match status" value="1"/>
</dbReference>
<evidence type="ECO:0000313" key="6">
    <source>
        <dbReference type="Proteomes" id="UP000250003"/>
    </source>
</evidence>
<evidence type="ECO:0000259" key="4">
    <source>
        <dbReference type="PROSITE" id="PS50932"/>
    </source>
</evidence>
<dbReference type="Gene3D" id="1.10.260.40">
    <property type="entry name" value="lambda repressor-like DNA-binding domains"/>
    <property type="match status" value="1"/>
</dbReference>
<name>A0A2Z4UDU4_9FIRM</name>
<dbReference type="Proteomes" id="UP000250003">
    <property type="component" value="Chromosome"/>
</dbReference>
<dbReference type="GO" id="GO:0003700">
    <property type="term" value="F:DNA-binding transcription factor activity"/>
    <property type="evidence" value="ECO:0007669"/>
    <property type="project" value="TreeGrafter"/>
</dbReference>
<dbReference type="GO" id="GO:0000976">
    <property type="term" value="F:transcription cis-regulatory region binding"/>
    <property type="evidence" value="ECO:0007669"/>
    <property type="project" value="TreeGrafter"/>
</dbReference>
<keyword evidence="6" id="KW-1185">Reference proteome</keyword>
<evidence type="ECO:0000256" key="1">
    <source>
        <dbReference type="ARBA" id="ARBA00023015"/>
    </source>
</evidence>
<dbReference type="CDD" id="cd06267">
    <property type="entry name" value="PBP1_LacI_sugar_binding-like"/>
    <property type="match status" value="1"/>
</dbReference>
<reference evidence="6" key="1">
    <citation type="submission" date="2018-06" db="EMBL/GenBank/DDBJ databases">
        <title>Description of Blautia argi sp. nov., a new anaerobic isolated from dog feces.</title>
        <authorList>
            <person name="Chang Y.-H."/>
            <person name="Paek J."/>
            <person name="Shin Y."/>
        </authorList>
    </citation>
    <scope>NUCLEOTIDE SEQUENCE [LARGE SCALE GENOMIC DNA]</scope>
    <source>
        <strain evidence="6">KCTC 15426</strain>
    </source>
</reference>